<organism evidence="1 2">
    <name type="scientific">Cladorrhinum samala</name>
    <dbReference type="NCBI Taxonomy" id="585594"/>
    <lineage>
        <taxon>Eukaryota</taxon>
        <taxon>Fungi</taxon>
        <taxon>Dikarya</taxon>
        <taxon>Ascomycota</taxon>
        <taxon>Pezizomycotina</taxon>
        <taxon>Sordariomycetes</taxon>
        <taxon>Sordariomycetidae</taxon>
        <taxon>Sordariales</taxon>
        <taxon>Podosporaceae</taxon>
        <taxon>Cladorrhinum</taxon>
    </lineage>
</organism>
<dbReference type="Proteomes" id="UP001321749">
    <property type="component" value="Unassembled WGS sequence"/>
</dbReference>
<gene>
    <name evidence="1" type="ORF">QBC42DRAFT_255707</name>
</gene>
<reference evidence="1" key="2">
    <citation type="submission" date="2023-06" db="EMBL/GenBank/DDBJ databases">
        <authorList>
            <consortium name="Lawrence Berkeley National Laboratory"/>
            <person name="Mondo S.J."/>
            <person name="Hensen N."/>
            <person name="Bonometti L."/>
            <person name="Westerberg I."/>
            <person name="Brannstrom I.O."/>
            <person name="Guillou S."/>
            <person name="Cros-Aarteil S."/>
            <person name="Calhoun S."/>
            <person name="Haridas S."/>
            <person name="Kuo A."/>
            <person name="Pangilinan J."/>
            <person name="Riley R."/>
            <person name="Labutti K."/>
            <person name="Andreopoulos B."/>
            <person name="Lipzen A."/>
            <person name="Chen C."/>
            <person name="Yanf M."/>
            <person name="Daum C."/>
            <person name="Ng V."/>
            <person name="Clum A."/>
            <person name="Steindorff A."/>
            <person name="Ohm R."/>
            <person name="Martin F."/>
            <person name="Silar P."/>
            <person name="Natvig D."/>
            <person name="Lalanne C."/>
            <person name="Gautier V."/>
            <person name="Ament-Velasquez S.L."/>
            <person name="Kruys A."/>
            <person name="Hutchinson M.I."/>
            <person name="Powell A.J."/>
            <person name="Barry K."/>
            <person name="Miller A.N."/>
            <person name="Grigoriev I.V."/>
            <person name="Debuchy R."/>
            <person name="Gladieux P."/>
            <person name="Thoren M.H."/>
            <person name="Johannesson H."/>
        </authorList>
    </citation>
    <scope>NUCLEOTIDE SEQUENCE</scope>
    <source>
        <strain evidence="1">PSN324</strain>
    </source>
</reference>
<accession>A0AAV9HBF3</accession>
<reference evidence="1" key="1">
    <citation type="journal article" date="2023" name="Mol. Phylogenet. Evol.">
        <title>Genome-scale phylogeny and comparative genomics of the fungal order Sordariales.</title>
        <authorList>
            <person name="Hensen N."/>
            <person name="Bonometti L."/>
            <person name="Westerberg I."/>
            <person name="Brannstrom I.O."/>
            <person name="Guillou S."/>
            <person name="Cros-Aarteil S."/>
            <person name="Calhoun S."/>
            <person name="Haridas S."/>
            <person name="Kuo A."/>
            <person name="Mondo S."/>
            <person name="Pangilinan J."/>
            <person name="Riley R."/>
            <person name="LaButti K."/>
            <person name="Andreopoulos B."/>
            <person name="Lipzen A."/>
            <person name="Chen C."/>
            <person name="Yan M."/>
            <person name="Daum C."/>
            <person name="Ng V."/>
            <person name="Clum A."/>
            <person name="Steindorff A."/>
            <person name="Ohm R.A."/>
            <person name="Martin F."/>
            <person name="Silar P."/>
            <person name="Natvig D.O."/>
            <person name="Lalanne C."/>
            <person name="Gautier V."/>
            <person name="Ament-Velasquez S.L."/>
            <person name="Kruys A."/>
            <person name="Hutchinson M.I."/>
            <person name="Powell A.J."/>
            <person name="Barry K."/>
            <person name="Miller A.N."/>
            <person name="Grigoriev I.V."/>
            <person name="Debuchy R."/>
            <person name="Gladieux P."/>
            <person name="Hiltunen Thoren M."/>
            <person name="Johannesson H."/>
        </authorList>
    </citation>
    <scope>NUCLEOTIDE SEQUENCE</scope>
    <source>
        <strain evidence="1">PSN324</strain>
    </source>
</reference>
<name>A0AAV9HBF3_9PEZI</name>
<dbReference type="EMBL" id="MU865083">
    <property type="protein sequence ID" value="KAK4458096.1"/>
    <property type="molecule type" value="Genomic_DNA"/>
</dbReference>
<evidence type="ECO:0000313" key="2">
    <source>
        <dbReference type="Proteomes" id="UP001321749"/>
    </source>
</evidence>
<keyword evidence="2" id="KW-1185">Reference proteome</keyword>
<comment type="caution">
    <text evidence="1">The sequence shown here is derived from an EMBL/GenBank/DDBJ whole genome shotgun (WGS) entry which is preliminary data.</text>
</comment>
<sequence>MPCIINQRTYLALAFWINLMYLTEPTILGAGAFHGKRTWPTADTAHYLALTSRSCNRNKVLLGSRLLRPAPNRLVPPAAHVALALQSSPFIPKMLFNGHQLPDRTSLEPTDCPVLLNLATLSNAPQFPAPYWS</sequence>
<proteinExistence type="predicted"/>
<dbReference type="AlphaFoldDB" id="A0AAV9HBF3"/>
<evidence type="ECO:0000313" key="1">
    <source>
        <dbReference type="EMBL" id="KAK4458096.1"/>
    </source>
</evidence>
<protein>
    <submittedName>
        <fullName evidence="1">Uncharacterized protein</fullName>
    </submittedName>
</protein>